<evidence type="ECO:0000313" key="3">
    <source>
        <dbReference type="EMBL" id="CAF3714301.1"/>
    </source>
</evidence>
<comment type="caution">
    <text evidence="2">The sequence shown here is derived from an EMBL/GenBank/DDBJ whole genome shotgun (WGS) entry which is preliminary data.</text>
</comment>
<reference evidence="2" key="1">
    <citation type="submission" date="2021-02" db="EMBL/GenBank/DDBJ databases">
        <authorList>
            <person name="Nowell W R."/>
        </authorList>
    </citation>
    <scope>NUCLEOTIDE SEQUENCE</scope>
</reference>
<keyword evidence="1" id="KW-0472">Membrane</keyword>
<proteinExistence type="predicted"/>
<protein>
    <submittedName>
        <fullName evidence="2">Uncharacterized protein</fullName>
    </submittedName>
</protein>
<organism evidence="2 4">
    <name type="scientific">Didymodactylos carnosus</name>
    <dbReference type="NCBI Taxonomy" id="1234261"/>
    <lineage>
        <taxon>Eukaryota</taxon>
        <taxon>Metazoa</taxon>
        <taxon>Spiralia</taxon>
        <taxon>Gnathifera</taxon>
        <taxon>Rotifera</taxon>
        <taxon>Eurotatoria</taxon>
        <taxon>Bdelloidea</taxon>
        <taxon>Philodinida</taxon>
        <taxon>Philodinidae</taxon>
        <taxon>Didymodactylos</taxon>
    </lineage>
</organism>
<evidence type="ECO:0000256" key="1">
    <source>
        <dbReference type="SAM" id="Phobius"/>
    </source>
</evidence>
<accession>A0A814C069</accession>
<dbReference type="EMBL" id="CAJOBC010002078">
    <property type="protein sequence ID" value="CAF3714301.1"/>
    <property type="molecule type" value="Genomic_DNA"/>
</dbReference>
<sequence>MVRNDIQWISYYVNMENMLYVGLKQLRRIDNDKFMSNQRYRSLFKRPKQHICFMNNNSYTTISRMDEDQDETTNSTKTWSNITILDKDNIDDEFTIKDNNFNNNNNYSTEKLNQKLKTIINEFPIESKLKFFLYIIVLLWILMILWSLINTIILEDIDETMSFVL</sequence>
<keyword evidence="1" id="KW-0812">Transmembrane</keyword>
<dbReference type="AlphaFoldDB" id="A0A814C069"/>
<feature type="transmembrane region" description="Helical" evidence="1">
    <location>
        <begin position="131"/>
        <end position="153"/>
    </location>
</feature>
<keyword evidence="4" id="KW-1185">Reference proteome</keyword>
<dbReference type="Proteomes" id="UP000681722">
    <property type="component" value="Unassembled WGS sequence"/>
</dbReference>
<dbReference type="Proteomes" id="UP000663829">
    <property type="component" value="Unassembled WGS sequence"/>
</dbReference>
<dbReference type="EMBL" id="CAJNOQ010002078">
    <property type="protein sequence ID" value="CAF0937284.1"/>
    <property type="molecule type" value="Genomic_DNA"/>
</dbReference>
<gene>
    <name evidence="2" type="ORF">GPM918_LOCUS10512</name>
    <name evidence="3" type="ORF">SRO942_LOCUS10513</name>
</gene>
<evidence type="ECO:0000313" key="4">
    <source>
        <dbReference type="Proteomes" id="UP000663829"/>
    </source>
</evidence>
<name>A0A814C069_9BILA</name>
<evidence type="ECO:0000313" key="2">
    <source>
        <dbReference type="EMBL" id="CAF0937284.1"/>
    </source>
</evidence>
<keyword evidence="1" id="KW-1133">Transmembrane helix</keyword>